<evidence type="ECO:0000256" key="1">
    <source>
        <dbReference type="ARBA" id="ARBA00004370"/>
    </source>
</evidence>
<evidence type="ECO:0000259" key="12">
    <source>
        <dbReference type="Pfam" id="PF00122"/>
    </source>
</evidence>
<dbReference type="InterPro" id="IPR036163">
    <property type="entry name" value="HMA_dom_sf"/>
</dbReference>
<comment type="subcellular location">
    <subcellularLocation>
        <location evidence="10">Cell membrane</location>
    </subcellularLocation>
    <subcellularLocation>
        <location evidence="1">Membrane</location>
    </subcellularLocation>
</comment>
<dbReference type="InterPro" id="IPR027256">
    <property type="entry name" value="P-typ_ATPase_IB"/>
</dbReference>
<gene>
    <name evidence="13" type="ORF">C7400_104384</name>
</gene>
<keyword evidence="10" id="KW-1003">Cell membrane</keyword>
<dbReference type="SUPFAM" id="SSF56784">
    <property type="entry name" value="HAD-like"/>
    <property type="match status" value="1"/>
</dbReference>
<dbReference type="SUPFAM" id="SSF81665">
    <property type="entry name" value="Calcium ATPase, transmembrane domain M"/>
    <property type="match status" value="1"/>
</dbReference>
<comment type="caution">
    <text evidence="13">The sequence shown here is derived from an EMBL/GenBank/DDBJ whole genome shotgun (WGS) entry which is preliminary data.</text>
</comment>
<keyword evidence="10" id="KW-0067">ATP-binding</keyword>
<evidence type="ECO:0000256" key="10">
    <source>
        <dbReference type="RuleBase" id="RU362081"/>
    </source>
</evidence>
<evidence type="ECO:0000256" key="5">
    <source>
        <dbReference type="ARBA" id="ARBA00022967"/>
    </source>
</evidence>
<dbReference type="InterPro" id="IPR023299">
    <property type="entry name" value="ATPase_P-typ_cyto_dom_N"/>
</dbReference>
<dbReference type="Proteomes" id="UP000247515">
    <property type="component" value="Unassembled WGS sequence"/>
</dbReference>
<dbReference type="InterPro" id="IPR023214">
    <property type="entry name" value="HAD_sf"/>
</dbReference>
<evidence type="ECO:0000256" key="4">
    <source>
        <dbReference type="ARBA" id="ARBA00022723"/>
    </source>
</evidence>
<dbReference type="PRINTS" id="PR00119">
    <property type="entry name" value="CATATPASE"/>
</dbReference>
<sequence length="848" mass="88153">MGQAFLSRLVLARRYRARAGASGADGAAAASGVASKQSGHDHKPACGCHADHGCHTEVADAAATVDSAAPAGGHEHDHDHSHGHDHDHADHAHDHDHTHDQAASSCCQGAAPQPAARLRALAPAPEGTQRARYRIDNMDCPTEERLIRNRLEPMPGVARLDFDLIARELTVYHRLPDARPLESALRALDMAPRPLADDDAGNRADAGLSPGVGLALRQKLLLAASGVAAAGAEVLAWTTGHETGVPVLICAVVSLLCAGLPTLRKGWIALKNFTINIYFLMSLAVAGAIVIGKWPEAAMVVFLFALAEQIEALSLERARNAIRSLTALAPETADVWSAGEWRTLAVADVAVDSRIRVRTGERVPLDARVESGRAALDQAPITGESLPVDKAQGDALYAGSIVVDGVVEARVTAVARDSTLARIAAAVQEAQAQRAPTQRFVDQFARYYTPAVVALAVLIAVAGPLAFGGAWSAWLYKALVLLVIACPCALVVSTPVTVVSGLAAAARAGILVKGGVWLERGRLLKAVALDKTGTLTRGQPALTDAFALGALSVDDALHLAASLDDASTHPVARAVVAGWRTRAEQGAQAALVAVDDFAVLNGLGVKGRIAGEVWHLGNHRLVESLGVCSPDLEARLATLETQGKTAIVLCSPREAVALFAVADAVRPESADAVRALKQLGVTPVMLTGDNPATARAIAAQLGIDDARGNLLPQDKQDAVADLSARHGMTAMVGDGVNDAPALARADIGFAMGAAGTATALETADVAIMDDDPRKIAAFVGLSRKVSAVLMQNIALALGIKAVFLVLALAGEATLWMAVFADVGASLLVVANGLRVRRHFGGVPVSVRN</sequence>
<dbReference type="SFLD" id="SFLDG00002">
    <property type="entry name" value="C1.7:_P-type_atpase_like"/>
    <property type="match status" value="1"/>
</dbReference>
<feature type="region of interest" description="Disordered" evidence="11">
    <location>
        <begin position="68"/>
        <end position="111"/>
    </location>
</feature>
<feature type="transmembrane region" description="Helical" evidence="10">
    <location>
        <begin position="447"/>
        <end position="467"/>
    </location>
</feature>
<evidence type="ECO:0000256" key="8">
    <source>
        <dbReference type="ARBA" id="ARBA00039097"/>
    </source>
</evidence>
<dbReference type="SUPFAM" id="SSF55008">
    <property type="entry name" value="HMA, heavy metal-associated domain"/>
    <property type="match status" value="1"/>
</dbReference>
<dbReference type="PANTHER" id="PTHR48085">
    <property type="entry name" value="CADMIUM/ZINC-TRANSPORTING ATPASE HMA2-RELATED"/>
    <property type="match status" value="1"/>
</dbReference>
<organism evidence="13 14">
    <name type="scientific">Paraburkholderia tropica</name>
    <dbReference type="NCBI Taxonomy" id="92647"/>
    <lineage>
        <taxon>Bacteria</taxon>
        <taxon>Pseudomonadati</taxon>
        <taxon>Pseudomonadota</taxon>
        <taxon>Betaproteobacteria</taxon>
        <taxon>Burkholderiales</taxon>
        <taxon>Burkholderiaceae</taxon>
        <taxon>Paraburkholderia</taxon>
    </lineage>
</organism>
<dbReference type="RefSeq" id="WP_110326963.1">
    <property type="nucleotide sequence ID" value="NZ_QJJV01000004.1"/>
</dbReference>
<name>A0ABX5MWX7_9BURK</name>
<proteinExistence type="inferred from homology"/>
<dbReference type="Gene3D" id="2.70.150.10">
    <property type="entry name" value="Calcium-transporting ATPase, cytoplasmic transduction domain A"/>
    <property type="match status" value="1"/>
</dbReference>
<dbReference type="PRINTS" id="PR00941">
    <property type="entry name" value="CDATPASE"/>
</dbReference>
<dbReference type="NCBIfam" id="TIGR01494">
    <property type="entry name" value="ATPase_P-type"/>
    <property type="match status" value="2"/>
</dbReference>
<dbReference type="SUPFAM" id="SSF81653">
    <property type="entry name" value="Calcium ATPase, transduction domain A"/>
    <property type="match status" value="1"/>
</dbReference>
<keyword evidence="10" id="KW-0547">Nucleotide-binding</keyword>
<dbReference type="PROSITE" id="PS00154">
    <property type="entry name" value="ATPASE_E1_E2"/>
    <property type="match status" value="1"/>
</dbReference>
<keyword evidence="6 10" id="KW-1133">Transmembrane helix</keyword>
<reference evidence="13 14" key="1">
    <citation type="submission" date="2018-05" db="EMBL/GenBank/DDBJ databases">
        <title>Genomic Encyclopedia of Type Strains, Phase IV (KMG-V): Genome sequencing to study the core and pangenomes of soil and plant-associated prokaryotes.</title>
        <authorList>
            <person name="Whitman W."/>
        </authorList>
    </citation>
    <scope>NUCLEOTIDE SEQUENCE [LARGE SCALE GENOMIC DNA]</scope>
    <source>
        <strain evidence="13 14">SIr-6563</strain>
    </source>
</reference>
<dbReference type="InterPro" id="IPR044492">
    <property type="entry name" value="P_typ_ATPase_HD_dom"/>
</dbReference>
<evidence type="ECO:0000256" key="2">
    <source>
        <dbReference type="ARBA" id="ARBA00006024"/>
    </source>
</evidence>
<keyword evidence="14" id="KW-1185">Reference proteome</keyword>
<dbReference type="SFLD" id="SFLDF00027">
    <property type="entry name" value="p-type_atpase"/>
    <property type="match status" value="1"/>
</dbReference>
<protein>
    <recommendedName>
        <fullName evidence="8">P-type Zn(2+) transporter</fullName>
        <ecNumber evidence="8">7.2.2.12</ecNumber>
    </recommendedName>
</protein>
<dbReference type="EC" id="7.2.2.12" evidence="8"/>
<dbReference type="PROSITE" id="PS01229">
    <property type="entry name" value="COF_2"/>
    <property type="match status" value="1"/>
</dbReference>
<dbReference type="InterPro" id="IPR023298">
    <property type="entry name" value="ATPase_P-typ_TM_dom_sf"/>
</dbReference>
<dbReference type="Pfam" id="PF00702">
    <property type="entry name" value="Hydrolase"/>
    <property type="match status" value="1"/>
</dbReference>
<feature type="transmembrane region" description="Helical" evidence="10">
    <location>
        <begin position="788"/>
        <end position="808"/>
    </location>
</feature>
<dbReference type="InterPro" id="IPR036412">
    <property type="entry name" value="HAD-like_sf"/>
</dbReference>
<dbReference type="Gene3D" id="3.40.1110.10">
    <property type="entry name" value="Calcium-transporting ATPase, cytoplasmic domain N"/>
    <property type="match status" value="1"/>
</dbReference>
<feature type="transmembrane region" description="Helical" evidence="10">
    <location>
        <begin position="275"/>
        <end position="291"/>
    </location>
</feature>
<dbReference type="InterPro" id="IPR059000">
    <property type="entry name" value="ATPase_P-type_domA"/>
</dbReference>
<dbReference type="InterPro" id="IPR008250">
    <property type="entry name" value="ATPase_P-typ_transduc_dom_A_sf"/>
</dbReference>
<feature type="transmembrane region" description="Helical" evidence="10">
    <location>
        <begin position="220"/>
        <end position="238"/>
    </location>
</feature>
<feature type="transmembrane region" description="Helical" evidence="10">
    <location>
        <begin position="244"/>
        <end position="263"/>
    </location>
</feature>
<evidence type="ECO:0000256" key="11">
    <source>
        <dbReference type="SAM" id="MobiDB-lite"/>
    </source>
</evidence>
<dbReference type="NCBIfam" id="TIGR01525">
    <property type="entry name" value="ATPase-IB_hvy"/>
    <property type="match status" value="1"/>
</dbReference>
<feature type="transmembrane region" description="Helical" evidence="10">
    <location>
        <begin position="814"/>
        <end position="833"/>
    </location>
</feature>
<evidence type="ECO:0000256" key="7">
    <source>
        <dbReference type="ARBA" id="ARBA00023136"/>
    </source>
</evidence>
<keyword evidence="5" id="KW-1278">Translocase</keyword>
<dbReference type="Pfam" id="PF00122">
    <property type="entry name" value="E1-E2_ATPase"/>
    <property type="match status" value="1"/>
</dbReference>
<evidence type="ECO:0000256" key="3">
    <source>
        <dbReference type="ARBA" id="ARBA00022692"/>
    </source>
</evidence>
<keyword evidence="3 10" id="KW-0812">Transmembrane</keyword>
<comment type="similarity">
    <text evidence="2 10">Belongs to the cation transport ATPase (P-type) (TC 3.A.3) family. Type IB subfamily.</text>
</comment>
<evidence type="ECO:0000256" key="9">
    <source>
        <dbReference type="ARBA" id="ARBA00047308"/>
    </source>
</evidence>
<accession>A0ABX5MWX7</accession>
<evidence type="ECO:0000313" key="13">
    <source>
        <dbReference type="EMBL" id="PXX18874.1"/>
    </source>
</evidence>
<dbReference type="EMBL" id="QJJV01000004">
    <property type="protein sequence ID" value="PXX18874.1"/>
    <property type="molecule type" value="Genomic_DNA"/>
</dbReference>
<dbReference type="InterPro" id="IPR051014">
    <property type="entry name" value="Cation_Transport_ATPase_IB"/>
</dbReference>
<keyword evidence="7 10" id="KW-0472">Membrane</keyword>
<dbReference type="InterPro" id="IPR018303">
    <property type="entry name" value="ATPase_P-typ_P_site"/>
</dbReference>
<dbReference type="SFLD" id="SFLDS00003">
    <property type="entry name" value="Haloacid_Dehalogenase"/>
    <property type="match status" value="1"/>
</dbReference>
<dbReference type="Gene3D" id="3.40.50.1000">
    <property type="entry name" value="HAD superfamily/HAD-like"/>
    <property type="match status" value="1"/>
</dbReference>
<evidence type="ECO:0000256" key="6">
    <source>
        <dbReference type="ARBA" id="ARBA00022989"/>
    </source>
</evidence>
<dbReference type="InterPro" id="IPR001757">
    <property type="entry name" value="P_typ_ATPase"/>
</dbReference>
<keyword evidence="4 10" id="KW-0479">Metal-binding</keyword>
<dbReference type="PANTHER" id="PTHR48085:SF5">
    <property type="entry name" value="CADMIUM_ZINC-TRANSPORTING ATPASE HMA4-RELATED"/>
    <property type="match status" value="1"/>
</dbReference>
<evidence type="ECO:0000313" key="14">
    <source>
        <dbReference type="Proteomes" id="UP000247515"/>
    </source>
</evidence>
<feature type="compositionally biased region" description="Basic and acidic residues" evidence="11">
    <location>
        <begin position="73"/>
        <end position="100"/>
    </location>
</feature>
<feature type="domain" description="P-type ATPase A" evidence="12">
    <location>
        <begin position="328"/>
        <end position="428"/>
    </location>
</feature>
<comment type="catalytic activity">
    <reaction evidence="9">
        <text>Zn(2+)(in) + ATP + H2O = Zn(2+)(out) + ADP + phosphate + H(+)</text>
        <dbReference type="Rhea" id="RHEA:20621"/>
        <dbReference type="ChEBI" id="CHEBI:15377"/>
        <dbReference type="ChEBI" id="CHEBI:15378"/>
        <dbReference type="ChEBI" id="CHEBI:29105"/>
        <dbReference type="ChEBI" id="CHEBI:30616"/>
        <dbReference type="ChEBI" id="CHEBI:43474"/>
        <dbReference type="ChEBI" id="CHEBI:456216"/>
        <dbReference type="EC" id="7.2.2.12"/>
    </reaction>
</comment>
<feature type="transmembrane region" description="Helical" evidence="10">
    <location>
        <begin position="479"/>
        <end position="505"/>
    </location>
</feature>